<dbReference type="PANTHER" id="PTHR33221:SF15">
    <property type="entry name" value="HTH-TYPE TRANSCRIPTIONAL REGULATOR YWGB-RELATED"/>
    <property type="match status" value="1"/>
</dbReference>
<reference evidence="1 2" key="1">
    <citation type="submission" date="2016-10" db="EMBL/GenBank/DDBJ databases">
        <authorList>
            <person name="Varghese N."/>
            <person name="Submissions S."/>
        </authorList>
    </citation>
    <scope>NUCLEOTIDE SEQUENCE [LARGE SCALE GENOMIC DNA]</scope>
    <source>
        <strain evidence="1 2">ATCC 19403</strain>
    </source>
</reference>
<proteinExistence type="predicted"/>
<dbReference type="Gene3D" id="1.10.10.10">
    <property type="entry name" value="Winged helix-like DNA-binding domain superfamily/Winged helix DNA-binding domain"/>
    <property type="match status" value="1"/>
</dbReference>
<dbReference type="RefSeq" id="WP_100041288.1">
    <property type="nucleotide sequence ID" value="NZ_LT630003.1"/>
</dbReference>
<dbReference type="PROSITE" id="PS01332">
    <property type="entry name" value="HTH_RRF2_1"/>
    <property type="match status" value="1"/>
</dbReference>
<dbReference type="InterPro" id="IPR030489">
    <property type="entry name" value="TR_Rrf2-type_CS"/>
</dbReference>
<organism evidence="1 2">
    <name type="scientific">Lacrimispora sphenoides JCM 1415</name>
    <dbReference type="NCBI Taxonomy" id="1297793"/>
    <lineage>
        <taxon>Bacteria</taxon>
        <taxon>Bacillati</taxon>
        <taxon>Bacillota</taxon>
        <taxon>Clostridia</taxon>
        <taxon>Lachnospirales</taxon>
        <taxon>Lachnospiraceae</taxon>
        <taxon>Lacrimispora</taxon>
    </lineage>
</organism>
<sequence>MKLQITTDYAIRVIIYLAQNEDKVTTVKEMAERLGITGNYLIKIVTRLKQEGYIKSIQGPAGGYYLVKKTEDITLYDIVLVIEGEIRINRCLEEDGYCSRDASQYCPVHKIFESVQNDLIASLKRAKISEILKAGDEML</sequence>
<dbReference type="InterPro" id="IPR036390">
    <property type="entry name" value="WH_DNA-bd_sf"/>
</dbReference>
<keyword evidence="2" id="KW-1185">Reference proteome</keyword>
<dbReference type="Proteomes" id="UP000198970">
    <property type="component" value="Chromosome I"/>
</dbReference>
<dbReference type="NCBIfam" id="TIGR00738">
    <property type="entry name" value="rrf2_super"/>
    <property type="match status" value="1"/>
</dbReference>
<dbReference type="SUPFAM" id="SSF46785">
    <property type="entry name" value="Winged helix' DNA-binding domain"/>
    <property type="match status" value="1"/>
</dbReference>
<evidence type="ECO:0000313" key="1">
    <source>
        <dbReference type="EMBL" id="SET52374.1"/>
    </source>
</evidence>
<dbReference type="PANTHER" id="PTHR33221">
    <property type="entry name" value="WINGED HELIX-TURN-HELIX TRANSCRIPTIONAL REGULATOR, RRF2 FAMILY"/>
    <property type="match status" value="1"/>
</dbReference>
<dbReference type="PROSITE" id="PS51197">
    <property type="entry name" value="HTH_RRF2_2"/>
    <property type="match status" value="1"/>
</dbReference>
<dbReference type="EMBL" id="LT630003">
    <property type="protein sequence ID" value="SET52374.1"/>
    <property type="molecule type" value="Genomic_DNA"/>
</dbReference>
<accession>A0ABY1C1F3</accession>
<dbReference type="Pfam" id="PF02082">
    <property type="entry name" value="Rrf2"/>
    <property type="match status" value="1"/>
</dbReference>
<dbReference type="InterPro" id="IPR036388">
    <property type="entry name" value="WH-like_DNA-bd_sf"/>
</dbReference>
<name>A0ABY1C1F3_9FIRM</name>
<dbReference type="InterPro" id="IPR000944">
    <property type="entry name" value="Tscrpt_reg_Rrf2"/>
</dbReference>
<evidence type="ECO:0000313" key="2">
    <source>
        <dbReference type="Proteomes" id="UP000198970"/>
    </source>
</evidence>
<protein>
    <submittedName>
        <fullName evidence="1">Rrf2 family protein</fullName>
    </submittedName>
</protein>
<gene>
    <name evidence="1" type="ORF">SAMN02745906_0190</name>
</gene>